<dbReference type="AlphaFoldDB" id="A0AAV4NW51"/>
<proteinExistence type="predicted"/>
<accession>A0AAV4NW51</accession>
<evidence type="ECO:0000313" key="1">
    <source>
        <dbReference type="EMBL" id="GIX87869.1"/>
    </source>
</evidence>
<evidence type="ECO:0008006" key="3">
    <source>
        <dbReference type="Google" id="ProtNLM"/>
    </source>
</evidence>
<gene>
    <name evidence="1" type="ORF">CDAR_83121</name>
</gene>
<sequence>MWDFDCTGCHDWWTRVLVKAMSCFCCELSVHAHCNRERALSCLGGCPGVEVWIPPFVTPSSPLSVLSTLLMMECLISGTNHLESAYRVEKWADAVCYLGIHIFKGLTFNPSVNKRFTLSGP</sequence>
<reference evidence="1 2" key="1">
    <citation type="submission" date="2021-06" db="EMBL/GenBank/DDBJ databases">
        <title>Caerostris darwini draft genome.</title>
        <authorList>
            <person name="Kono N."/>
            <person name="Arakawa K."/>
        </authorList>
    </citation>
    <scope>NUCLEOTIDE SEQUENCE [LARGE SCALE GENOMIC DNA]</scope>
</reference>
<name>A0AAV4NW51_9ARAC</name>
<evidence type="ECO:0000313" key="2">
    <source>
        <dbReference type="Proteomes" id="UP001054837"/>
    </source>
</evidence>
<dbReference type="Proteomes" id="UP001054837">
    <property type="component" value="Unassembled WGS sequence"/>
</dbReference>
<organism evidence="1 2">
    <name type="scientific">Caerostris darwini</name>
    <dbReference type="NCBI Taxonomy" id="1538125"/>
    <lineage>
        <taxon>Eukaryota</taxon>
        <taxon>Metazoa</taxon>
        <taxon>Ecdysozoa</taxon>
        <taxon>Arthropoda</taxon>
        <taxon>Chelicerata</taxon>
        <taxon>Arachnida</taxon>
        <taxon>Araneae</taxon>
        <taxon>Araneomorphae</taxon>
        <taxon>Entelegynae</taxon>
        <taxon>Araneoidea</taxon>
        <taxon>Araneidae</taxon>
        <taxon>Caerostris</taxon>
    </lineage>
</organism>
<keyword evidence="2" id="KW-1185">Reference proteome</keyword>
<protein>
    <recommendedName>
        <fullName evidence="3">Phorbol-ester/DAG-type domain-containing protein</fullName>
    </recommendedName>
</protein>
<comment type="caution">
    <text evidence="1">The sequence shown here is derived from an EMBL/GenBank/DDBJ whole genome shotgun (WGS) entry which is preliminary data.</text>
</comment>
<dbReference type="EMBL" id="BPLQ01002030">
    <property type="protein sequence ID" value="GIX87869.1"/>
    <property type="molecule type" value="Genomic_DNA"/>
</dbReference>